<organism evidence="1 2">
    <name type="scientific">Rhipicephalus microplus</name>
    <name type="common">Cattle tick</name>
    <name type="synonym">Boophilus microplus</name>
    <dbReference type="NCBI Taxonomy" id="6941"/>
    <lineage>
        <taxon>Eukaryota</taxon>
        <taxon>Metazoa</taxon>
        <taxon>Ecdysozoa</taxon>
        <taxon>Arthropoda</taxon>
        <taxon>Chelicerata</taxon>
        <taxon>Arachnida</taxon>
        <taxon>Acari</taxon>
        <taxon>Parasitiformes</taxon>
        <taxon>Ixodida</taxon>
        <taxon>Ixodoidea</taxon>
        <taxon>Ixodidae</taxon>
        <taxon>Rhipicephalinae</taxon>
        <taxon>Rhipicephalus</taxon>
        <taxon>Boophilus</taxon>
    </lineage>
</organism>
<name>A0A9J6DYM1_RHIMP</name>
<proteinExistence type="predicted"/>
<dbReference type="AlphaFoldDB" id="A0A9J6DYM1"/>
<protein>
    <submittedName>
        <fullName evidence="1">Uncharacterized protein</fullName>
    </submittedName>
</protein>
<reference evidence="1" key="2">
    <citation type="submission" date="2021-09" db="EMBL/GenBank/DDBJ databases">
        <authorList>
            <person name="Jia N."/>
            <person name="Wang J."/>
            <person name="Shi W."/>
            <person name="Du L."/>
            <person name="Sun Y."/>
            <person name="Zhan W."/>
            <person name="Jiang J."/>
            <person name="Wang Q."/>
            <person name="Zhang B."/>
            <person name="Ji P."/>
            <person name="Sakyi L.B."/>
            <person name="Cui X."/>
            <person name="Yuan T."/>
            <person name="Jiang B."/>
            <person name="Yang W."/>
            <person name="Lam T.T.-Y."/>
            <person name="Chang Q."/>
            <person name="Ding S."/>
            <person name="Wang X."/>
            <person name="Zhu J."/>
            <person name="Ruan X."/>
            <person name="Zhao L."/>
            <person name="Wei J."/>
            <person name="Que T."/>
            <person name="Du C."/>
            <person name="Cheng J."/>
            <person name="Dai P."/>
            <person name="Han X."/>
            <person name="Huang E."/>
            <person name="Gao Y."/>
            <person name="Liu J."/>
            <person name="Shao H."/>
            <person name="Ye R."/>
            <person name="Li L."/>
            <person name="Wei W."/>
            <person name="Wang X."/>
            <person name="Wang C."/>
            <person name="Huo Q."/>
            <person name="Li W."/>
            <person name="Guo W."/>
            <person name="Chen H."/>
            <person name="Chen S."/>
            <person name="Zhou L."/>
            <person name="Zhou L."/>
            <person name="Ni X."/>
            <person name="Tian J."/>
            <person name="Zhou Y."/>
            <person name="Sheng Y."/>
            <person name="Liu T."/>
            <person name="Pan Y."/>
            <person name="Xia L."/>
            <person name="Li J."/>
            <person name="Zhao F."/>
            <person name="Cao W."/>
        </authorList>
    </citation>
    <scope>NUCLEOTIDE SEQUENCE</scope>
    <source>
        <strain evidence="1">Rmic-2018</strain>
        <tissue evidence="1">Larvae</tissue>
    </source>
</reference>
<sequence length="209" mass="23011">MFPRGPHDPAFASIDLWSGTGDGYGNRRRNDPAVIAQITNLVTGAPSPHQATRAPAGPVVVDSCVTGLRHVWKCPASPRPQAFYLGKVGRPIMPAVFTDKYPWLTQVVDKLDSKTPRLCKPYRDTFVGVVSSGIVRELFSLHHVDPEIASISDAPHLEKIVPTIEYTTVPFRNLCLYEQISHVASLFAGEQSTIAYHLKVDLNKEDPKA</sequence>
<reference evidence="1" key="1">
    <citation type="journal article" date="2020" name="Cell">
        <title>Large-Scale Comparative Analyses of Tick Genomes Elucidate Their Genetic Diversity and Vector Capacities.</title>
        <authorList>
            <consortium name="Tick Genome and Microbiome Consortium (TIGMIC)"/>
            <person name="Jia N."/>
            <person name="Wang J."/>
            <person name="Shi W."/>
            <person name="Du L."/>
            <person name="Sun Y."/>
            <person name="Zhan W."/>
            <person name="Jiang J.F."/>
            <person name="Wang Q."/>
            <person name="Zhang B."/>
            <person name="Ji P."/>
            <person name="Bell-Sakyi L."/>
            <person name="Cui X.M."/>
            <person name="Yuan T.T."/>
            <person name="Jiang B.G."/>
            <person name="Yang W.F."/>
            <person name="Lam T.T."/>
            <person name="Chang Q.C."/>
            <person name="Ding S.J."/>
            <person name="Wang X.J."/>
            <person name="Zhu J.G."/>
            <person name="Ruan X.D."/>
            <person name="Zhao L."/>
            <person name="Wei J.T."/>
            <person name="Ye R.Z."/>
            <person name="Que T.C."/>
            <person name="Du C.H."/>
            <person name="Zhou Y.H."/>
            <person name="Cheng J.X."/>
            <person name="Dai P.F."/>
            <person name="Guo W.B."/>
            <person name="Han X.H."/>
            <person name="Huang E.J."/>
            <person name="Li L.F."/>
            <person name="Wei W."/>
            <person name="Gao Y.C."/>
            <person name="Liu J.Z."/>
            <person name="Shao H.Z."/>
            <person name="Wang X."/>
            <person name="Wang C.C."/>
            <person name="Yang T.C."/>
            <person name="Huo Q.B."/>
            <person name="Li W."/>
            <person name="Chen H.Y."/>
            <person name="Chen S.E."/>
            <person name="Zhou L.G."/>
            <person name="Ni X.B."/>
            <person name="Tian J.H."/>
            <person name="Sheng Y."/>
            <person name="Liu T."/>
            <person name="Pan Y.S."/>
            <person name="Xia L.Y."/>
            <person name="Li J."/>
            <person name="Zhao F."/>
            <person name="Cao W.C."/>
        </authorList>
    </citation>
    <scope>NUCLEOTIDE SEQUENCE</scope>
    <source>
        <strain evidence="1">Rmic-2018</strain>
    </source>
</reference>
<dbReference type="EMBL" id="JABSTU010000006">
    <property type="protein sequence ID" value="KAH8026977.1"/>
    <property type="molecule type" value="Genomic_DNA"/>
</dbReference>
<evidence type="ECO:0000313" key="2">
    <source>
        <dbReference type="Proteomes" id="UP000821866"/>
    </source>
</evidence>
<dbReference type="Proteomes" id="UP000821866">
    <property type="component" value="Chromosome 4"/>
</dbReference>
<comment type="caution">
    <text evidence="1">The sequence shown here is derived from an EMBL/GenBank/DDBJ whole genome shotgun (WGS) entry which is preliminary data.</text>
</comment>
<keyword evidence="2" id="KW-1185">Reference proteome</keyword>
<gene>
    <name evidence="1" type="ORF">HPB51_000589</name>
</gene>
<evidence type="ECO:0000313" key="1">
    <source>
        <dbReference type="EMBL" id="KAH8026977.1"/>
    </source>
</evidence>
<accession>A0A9J6DYM1</accession>